<evidence type="ECO:0000313" key="2">
    <source>
        <dbReference type="Proteomes" id="UP001203297"/>
    </source>
</evidence>
<name>A0AAD4MB11_9AGAM</name>
<gene>
    <name evidence="1" type="ORF">B0F90DRAFT_1813706</name>
</gene>
<dbReference type="Proteomes" id="UP001203297">
    <property type="component" value="Unassembled WGS sequence"/>
</dbReference>
<proteinExistence type="predicted"/>
<reference evidence="1" key="1">
    <citation type="journal article" date="2022" name="New Phytol.">
        <title>Evolutionary transition to the ectomycorrhizal habit in the genomes of a hyperdiverse lineage of mushroom-forming fungi.</title>
        <authorList>
            <person name="Looney B."/>
            <person name="Miyauchi S."/>
            <person name="Morin E."/>
            <person name="Drula E."/>
            <person name="Courty P.E."/>
            <person name="Kohler A."/>
            <person name="Kuo A."/>
            <person name="LaButti K."/>
            <person name="Pangilinan J."/>
            <person name="Lipzen A."/>
            <person name="Riley R."/>
            <person name="Andreopoulos W."/>
            <person name="He G."/>
            <person name="Johnson J."/>
            <person name="Nolan M."/>
            <person name="Tritt A."/>
            <person name="Barry K.W."/>
            <person name="Grigoriev I.V."/>
            <person name="Nagy L.G."/>
            <person name="Hibbett D."/>
            <person name="Henrissat B."/>
            <person name="Matheny P.B."/>
            <person name="Labbe J."/>
            <person name="Martin F.M."/>
        </authorList>
    </citation>
    <scope>NUCLEOTIDE SEQUENCE</scope>
    <source>
        <strain evidence="1">BPL690</strain>
    </source>
</reference>
<dbReference type="Pfam" id="PF12585">
    <property type="entry name" value="DUF3759"/>
    <property type="match status" value="1"/>
</dbReference>
<keyword evidence="2" id="KW-1185">Reference proteome</keyword>
<accession>A0AAD4MB11</accession>
<dbReference type="InterPro" id="IPR022234">
    <property type="entry name" value="DUF3759"/>
</dbReference>
<dbReference type="EMBL" id="WTXG01000002">
    <property type="protein sequence ID" value="KAI0306843.1"/>
    <property type="molecule type" value="Genomic_DNA"/>
</dbReference>
<evidence type="ECO:0000313" key="1">
    <source>
        <dbReference type="EMBL" id="KAI0306843.1"/>
    </source>
</evidence>
<protein>
    <submittedName>
        <fullName evidence="1">Uncharacterized protein</fullName>
    </submittedName>
</protein>
<organism evidence="1 2">
    <name type="scientific">Multifurca ochricompacta</name>
    <dbReference type="NCBI Taxonomy" id="376703"/>
    <lineage>
        <taxon>Eukaryota</taxon>
        <taxon>Fungi</taxon>
        <taxon>Dikarya</taxon>
        <taxon>Basidiomycota</taxon>
        <taxon>Agaricomycotina</taxon>
        <taxon>Agaricomycetes</taxon>
        <taxon>Russulales</taxon>
        <taxon>Russulaceae</taxon>
        <taxon>Multifurca</taxon>
    </lineage>
</organism>
<sequence length="136" mass="15499">MSWFTSDSTQALAWRELNGNSIRVVVTSALMTNAAVYHASKTWDEHVRASGLPENRDTAINLIRQFIARYVHDLIVKHNLKQLWDERDEISKDGGHSSVTRENSVDILLFQHLSGFILLLVISKYLNNISPGNMFM</sequence>
<dbReference type="AlphaFoldDB" id="A0AAD4MB11"/>
<comment type="caution">
    <text evidence="1">The sequence shown here is derived from an EMBL/GenBank/DDBJ whole genome shotgun (WGS) entry which is preliminary data.</text>
</comment>